<evidence type="ECO:0000313" key="2">
    <source>
        <dbReference type="Proteomes" id="UP000008141"/>
    </source>
</evidence>
<name>E1Z9J6_CHLVA</name>
<dbReference type="InParanoid" id="E1Z9J6"/>
<evidence type="ECO:0008006" key="3">
    <source>
        <dbReference type="Google" id="ProtNLM"/>
    </source>
</evidence>
<organism evidence="2">
    <name type="scientific">Chlorella variabilis</name>
    <name type="common">Green alga</name>
    <dbReference type="NCBI Taxonomy" id="554065"/>
    <lineage>
        <taxon>Eukaryota</taxon>
        <taxon>Viridiplantae</taxon>
        <taxon>Chlorophyta</taxon>
        <taxon>core chlorophytes</taxon>
        <taxon>Trebouxiophyceae</taxon>
        <taxon>Chlorellales</taxon>
        <taxon>Chlorellaceae</taxon>
        <taxon>Chlorella clade</taxon>
        <taxon>Chlorella</taxon>
    </lineage>
</organism>
<dbReference type="PANTHER" id="PTHR37910:SF2">
    <property type="entry name" value="EXPRESSED PROTEIN"/>
    <property type="match status" value="1"/>
</dbReference>
<dbReference type="KEGG" id="cvr:CHLNCDRAFT_143137"/>
<dbReference type="EMBL" id="GL433839">
    <property type="protein sequence ID" value="EFN57788.1"/>
    <property type="molecule type" value="Genomic_DNA"/>
</dbReference>
<dbReference type="InterPro" id="IPR011990">
    <property type="entry name" value="TPR-like_helical_dom_sf"/>
</dbReference>
<dbReference type="SUPFAM" id="SSF48452">
    <property type="entry name" value="TPR-like"/>
    <property type="match status" value="1"/>
</dbReference>
<dbReference type="Gene3D" id="1.25.40.10">
    <property type="entry name" value="Tetratricopeptide repeat domain"/>
    <property type="match status" value="1"/>
</dbReference>
<proteinExistence type="predicted"/>
<accession>E1Z9J6</accession>
<dbReference type="AlphaFoldDB" id="E1Z9J6"/>
<dbReference type="GeneID" id="17356902"/>
<dbReference type="PANTHER" id="PTHR37910">
    <property type="entry name" value="EXPRESSED PROTEIN"/>
    <property type="match status" value="1"/>
</dbReference>
<reference evidence="1 2" key="1">
    <citation type="journal article" date="2010" name="Plant Cell">
        <title>The Chlorella variabilis NC64A genome reveals adaptation to photosymbiosis, coevolution with viruses, and cryptic sex.</title>
        <authorList>
            <person name="Blanc G."/>
            <person name="Duncan G."/>
            <person name="Agarkova I."/>
            <person name="Borodovsky M."/>
            <person name="Gurnon J."/>
            <person name="Kuo A."/>
            <person name="Lindquist E."/>
            <person name="Lucas S."/>
            <person name="Pangilinan J."/>
            <person name="Polle J."/>
            <person name="Salamov A."/>
            <person name="Terry A."/>
            <person name="Yamada T."/>
            <person name="Dunigan D.D."/>
            <person name="Grigoriev I.V."/>
            <person name="Claverie J.M."/>
            <person name="Van Etten J.L."/>
        </authorList>
    </citation>
    <scope>NUCLEOTIDE SEQUENCE [LARGE SCALE GENOMIC DNA]</scope>
    <source>
        <strain evidence="1 2">NC64A</strain>
    </source>
</reference>
<gene>
    <name evidence="1" type="ORF">CHLNCDRAFT_143137</name>
</gene>
<keyword evidence="2" id="KW-1185">Reference proteome</keyword>
<protein>
    <recommendedName>
        <fullName evidence="3">ER membrane protein complex subunit 2</fullName>
    </recommendedName>
</protein>
<dbReference type="RefSeq" id="XP_005849890.1">
    <property type="nucleotide sequence ID" value="XM_005849828.1"/>
</dbReference>
<evidence type="ECO:0000313" key="1">
    <source>
        <dbReference type="EMBL" id="EFN57788.1"/>
    </source>
</evidence>
<dbReference type="Proteomes" id="UP000008141">
    <property type="component" value="Unassembled WGS sequence"/>
</dbReference>
<sequence>MALQQLAARYPVRGTAPAPGSEPESTRERIQRLQQLMSAGNAASADGEYAAALATFDSVVRMFPDFATTEYARLSRALMLYQVGSSDAIRVSDAILQLEDLEVALRGYAEWEIAMEFNKSFSDRDWVYRTKHWPPRLMAALDRFLTLT</sequence>
<dbReference type="OrthoDB" id="508390at2759"/>